<keyword evidence="1" id="KW-1133">Transmembrane helix</keyword>
<accession>A0A376VL05</accession>
<feature type="transmembrane region" description="Helical" evidence="1">
    <location>
        <begin position="18"/>
        <end position="36"/>
    </location>
</feature>
<proteinExistence type="predicted"/>
<organism evidence="2 3">
    <name type="scientific">Escherichia coli</name>
    <dbReference type="NCBI Taxonomy" id="562"/>
    <lineage>
        <taxon>Bacteria</taxon>
        <taxon>Pseudomonadati</taxon>
        <taxon>Pseudomonadota</taxon>
        <taxon>Gammaproteobacteria</taxon>
        <taxon>Enterobacterales</taxon>
        <taxon>Enterobacteriaceae</taxon>
        <taxon>Escherichia</taxon>
    </lineage>
</organism>
<sequence>MKAFDLHRMAFDKVPFDFLGEVALRSLYTFVLVFFVPQNDRKTRCAADVAF</sequence>
<name>A0A376VL05_ECOLX</name>
<dbReference type="EMBL" id="UGCU01000001">
    <property type="protein sequence ID" value="STJ12233.1"/>
    <property type="molecule type" value="Genomic_DNA"/>
</dbReference>
<keyword evidence="1" id="KW-0472">Membrane</keyword>
<evidence type="ECO:0000313" key="2">
    <source>
        <dbReference type="EMBL" id="STJ12233.1"/>
    </source>
</evidence>
<dbReference type="Proteomes" id="UP000254495">
    <property type="component" value="Unassembled WGS sequence"/>
</dbReference>
<dbReference type="AlphaFoldDB" id="A0A376VL05"/>
<keyword evidence="1" id="KW-0812">Transmembrane</keyword>
<gene>
    <name evidence="2" type="ORF">NCTC9077_03976</name>
</gene>
<evidence type="ECO:0000256" key="1">
    <source>
        <dbReference type="SAM" id="Phobius"/>
    </source>
</evidence>
<evidence type="ECO:0000313" key="3">
    <source>
        <dbReference type="Proteomes" id="UP000254495"/>
    </source>
</evidence>
<reference evidence="2 3" key="1">
    <citation type="submission" date="2018-06" db="EMBL/GenBank/DDBJ databases">
        <authorList>
            <consortium name="Pathogen Informatics"/>
            <person name="Doyle S."/>
        </authorList>
    </citation>
    <scope>NUCLEOTIDE SEQUENCE [LARGE SCALE GENOMIC DNA]</scope>
    <source>
        <strain evidence="2 3">NCTC9077</strain>
    </source>
</reference>
<protein>
    <submittedName>
        <fullName evidence="2">Membrane protein YcaP</fullName>
    </submittedName>
</protein>